<dbReference type="Proteomes" id="UP000032809">
    <property type="component" value="Chromosome I"/>
</dbReference>
<dbReference type="STRING" id="1006576.DTL3_1035"/>
<dbReference type="SUPFAM" id="SSF53067">
    <property type="entry name" value="Actin-like ATPase domain"/>
    <property type="match status" value="1"/>
</dbReference>
<dbReference type="InterPro" id="IPR000600">
    <property type="entry name" value="ROK"/>
</dbReference>
<dbReference type="OrthoDB" id="9796533at2"/>
<dbReference type="InterPro" id="IPR036390">
    <property type="entry name" value="WH_DNA-bd_sf"/>
</dbReference>
<evidence type="ECO:0000313" key="1">
    <source>
        <dbReference type="EMBL" id="CEP78339.1"/>
    </source>
</evidence>
<evidence type="ECO:0000313" key="2">
    <source>
        <dbReference type="Proteomes" id="UP000032809"/>
    </source>
</evidence>
<sequence length="378" mass="41450">MEPDNVLEVFKTVQKKSLISRTEIAKITKLSPSTVGRCTQRLLEKNFFVEKRVGKSSGGRPPILLDINRENGFSVGIEVGESHIDAVLLNLVNEMKDSNSKRLSNHLSPNALADDIKNMIDELVNKAHISQEDIISVGVGLPGIVSADQKRLLLSPNLKWKDVDMARLLEGKLNKPVFLDNGANLMTFAEYHYNKLSSNAMVLGIIVGRGIGTGLVVKESIFRGVNGAALEAGHSVIKTDGPLCSCGRRGCAEALASLPRLIESYNKQSKSKKIDNVRELNELFLKKDKLAVELINEEAFYLSVLSANLANIFNPSHIIIGGEISPILPLMIKTIKTSFLDQVLTTNRCELLTSQLNEKSIAYGAAIMAIEKEIEGYI</sequence>
<dbReference type="Gene3D" id="3.30.420.40">
    <property type="match status" value="2"/>
</dbReference>
<dbReference type="AlphaFoldDB" id="A0A0C7P378"/>
<organism evidence="1 2">
    <name type="scientific">Defluviitoga tunisiensis</name>
    <dbReference type="NCBI Taxonomy" id="1006576"/>
    <lineage>
        <taxon>Bacteria</taxon>
        <taxon>Thermotogati</taxon>
        <taxon>Thermotogota</taxon>
        <taxon>Thermotogae</taxon>
        <taxon>Petrotogales</taxon>
        <taxon>Petrotogaceae</taxon>
        <taxon>Defluviitoga</taxon>
    </lineage>
</organism>
<dbReference type="PANTHER" id="PTHR18964:SF110">
    <property type="entry name" value="TRANSCRIPTIONAL REGULATOR, XYLR-RELATED"/>
    <property type="match status" value="1"/>
</dbReference>
<dbReference type="SUPFAM" id="SSF46785">
    <property type="entry name" value="Winged helix' DNA-binding domain"/>
    <property type="match status" value="1"/>
</dbReference>
<dbReference type="HOGENOM" id="CLU_036604_13_5_0"/>
<dbReference type="KEGG" id="dtn:DTL3_1035"/>
<accession>A0A0C7P378</accession>
<dbReference type="Gene3D" id="1.10.10.10">
    <property type="entry name" value="Winged helix-like DNA-binding domain superfamily/Winged helix DNA-binding domain"/>
    <property type="match status" value="1"/>
</dbReference>
<name>A0A0C7P378_DEFTU</name>
<keyword evidence="2" id="KW-1185">Reference proteome</keyword>
<protein>
    <submittedName>
        <fullName evidence="1">ROK family transcriptional regulator</fullName>
    </submittedName>
</protein>
<gene>
    <name evidence="1" type="ORF">DTL3_1035</name>
</gene>
<proteinExistence type="predicted"/>
<dbReference type="InterPro" id="IPR043129">
    <property type="entry name" value="ATPase_NBD"/>
</dbReference>
<dbReference type="EMBL" id="LN824141">
    <property type="protein sequence ID" value="CEP78339.1"/>
    <property type="molecule type" value="Genomic_DNA"/>
</dbReference>
<reference evidence="2" key="1">
    <citation type="submission" date="2014-11" db="EMBL/GenBank/DDBJ databases">
        <authorList>
            <person name="Wibberg D."/>
        </authorList>
    </citation>
    <scope>NUCLEOTIDE SEQUENCE [LARGE SCALE GENOMIC DNA]</scope>
    <source>
        <strain evidence="2">L3</strain>
    </source>
</reference>
<dbReference type="InterPro" id="IPR036388">
    <property type="entry name" value="WH-like_DNA-bd_sf"/>
</dbReference>
<dbReference type="PANTHER" id="PTHR18964">
    <property type="entry name" value="ROK (REPRESSOR, ORF, KINASE) FAMILY"/>
    <property type="match status" value="1"/>
</dbReference>
<dbReference type="RefSeq" id="WP_045087814.1">
    <property type="nucleotide sequence ID" value="NZ_LN824141.1"/>
</dbReference>
<dbReference type="Pfam" id="PF00480">
    <property type="entry name" value="ROK"/>
    <property type="match status" value="1"/>
</dbReference>
<dbReference type="Pfam" id="PF13412">
    <property type="entry name" value="HTH_24"/>
    <property type="match status" value="1"/>
</dbReference>